<reference evidence="3 4" key="1">
    <citation type="submission" date="2018-08" db="EMBL/GenBank/DDBJ databases">
        <title>Paenibacillus sp. M4BSY-1, whole genome shotgun sequence.</title>
        <authorList>
            <person name="Tuo L."/>
        </authorList>
    </citation>
    <scope>NUCLEOTIDE SEQUENCE [LARGE SCALE GENOMIC DNA]</scope>
    <source>
        <strain evidence="3 4">M4BSY-1</strain>
    </source>
</reference>
<proteinExistence type="inferred from homology"/>
<keyword evidence="3" id="KW-0808">Transferase</keyword>
<protein>
    <submittedName>
        <fullName evidence="3">Glycosyltransferase</fullName>
    </submittedName>
</protein>
<dbReference type="PANTHER" id="PTHR22916">
    <property type="entry name" value="GLYCOSYLTRANSFERASE"/>
    <property type="match status" value="1"/>
</dbReference>
<comment type="similarity">
    <text evidence="1">Belongs to the glycosyltransferase 2 family.</text>
</comment>
<dbReference type="InterPro" id="IPR029044">
    <property type="entry name" value="Nucleotide-diphossugar_trans"/>
</dbReference>
<evidence type="ECO:0000313" key="3">
    <source>
        <dbReference type="EMBL" id="REK69578.1"/>
    </source>
</evidence>
<dbReference type="Gene3D" id="3.90.550.10">
    <property type="entry name" value="Spore Coat Polysaccharide Biosynthesis Protein SpsA, Chain A"/>
    <property type="match status" value="1"/>
</dbReference>
<feature type="domain" description="Glycosyltransferase 2-like" evidence="2">
    <location>
        <begin position="127"/>
        <end position="278"/>
    </location>
</feature>
<dbReference type="InterPro" id="IPR001173">
    <property type="entry name" value="Glyco_trans_2-like"/>
</dbReference>
<gene>
    <name evidence="3" type="ORF">DX130_24055</name>
</gene>
<sequence length="511" mass="59591">MKRLSQNECASSENDEQLLVLIQNMTGHWDRYAFADILQAYQEFDYLLKRSFLTLVNKMPSAQAYSMLHEIWVSVTKDIHHFFDEHHLFPGANDSVRLKDLIELSFFQAKELLVKGTEPVSITPVVSVILPVHRAQQYLWEALRSLYEQTYQDFELIIVNGYQNDDPLDCILSIFNDKRTIVVQETAKIRLGASLNIGIKQARGEFIARMDSDDIAHPERFMKQIEFFLMNPDIDFCGTQYRAFGTTNNWNYSPFPLEHKELQCRSLKYCNFLHPTVMWRKAKFMKNSLWYNEDVLAEDTELFARVAFSLKTANLAEALLLYRREGTNLSITNLKEKNQNNQSLAVVQSIQLEQKNLAALYQTLDEEELHLLQGKEKDSFTYGDALKIFRRRLGRDDLSSLLPPDTNEAAVVFQVNVKGRTPVIWGYGWNGQLLEHTLQNQEFDTYRIVDQRMQELGIRLDAPQAMSIDELDGQSDLYYILVSMDRHFPEVTSRLQRYGYTLQKDFVEYFL</sequence>
<dbReference type="GO" id="GO:0016758">
    <property type="term" value="F:hexosyltransferase activity"/>
    <property type="evidence" value="ECO:0007669"/>
    <property type="project" value="UniProtKB-ARBA"/>
</dbReference>
<accession>A0A371P1U9</accession>
<dbReference type="AlphaFoldDB" id="A0A371P1U9"/>
<comment type="caution">
    <text evidence="3">The sequence shown here is derived from an EMBL/GenBank/DDBJ whole genome shotgun (WGS) entry which is preliminary data.</text>
</comment>
<dbReference type="EMBL" id="QUBQ01000007">
    <property type="protein sequence ID" value="REK69578.1"/>
    <property type="molecule type" value="Genomic_DNA"/>
</dbReference>
<dbReference type="Proteomes" id="UP000261905">
    <property type="component" value="Unassembled WGS sequence"/>
</dbReference>
<keyword evidence="4" id="KW-1185">Reference proteome</keyword>
<dbReference type="RefSeq" id="WP_116049714.1">
    <property type="nucleotide sequence ID" value="NZ_QUBQ01000007.1"/>
</dbReference>
<evidence type="ECO:0000256" key="1">
    <source>
        <dbReference type="ARBA" id="ARBA00006739"/>
    </source>
</evidence>
<organism evidence="3 4">
    <name type="scientific">Paenibacillus paeoniae</name>
    <dbReference type="NCBI Taxonomy" id="2292705"/>
    <lineage>
        <taxon>Bacteria</taxon>
        <taxon>Bacillati</taxon>
        <taxon>Bacillota</taxon>
        <taxon>Bacilli</taxon>
        <taxon>Bacillales</taxon>
        <taxon>Paenibacillaceae</taxon>
        <taxon>Paenibacillus</taxon>
    </lineage>
</organism>
<dbReference type="PANTHER" id="PTHR22916:SF3">
    <property type="entry name" value="UDP-GLCNAC:BETAGAL BETA-1,3-N-ACETYLGLUCOSAMINYLTRANSFERASE-LIKE PROTEIN 1"/>
    <property type="match status" value="1"/>
</dbReference>
<name>A0A371P1U9_9BACL</name>
<evidence type="ECO:0000259" key="2">
    <source>
        <dbReference type="Pfam" id="PF00535"/>
    </source>
</evidence>
<evidence type="ECO:0000313" key="4">
    <source>
        <dbReference type="Proteomes" id="UP000261905"/>
    </source>
</evidence>
<dbReference type="SUPFAM" id="SSF53448">
    <property type="entry name" value="Nucleotide-diphospho-sugar transferases"/>
    <property type="match status" value="1"/>
</dbReference>
<dbReference type="Pfam" id="PF00535">
    <property type="entry name" value="Glycos_transf_2"/>
    <property type="match status" value="1"/>
</dbReference>
<dbReference type="OrthoDB" id="9815829at2"/>